<feature type="compositionally biased region" description="Polar residues" evidence="6">
    <location>
        <begin position="326"/>
        <end position="344"/>
    </location>
</feature>
<name>A0A8H3VQL0_VENIN</name>
<evidence type="ECO:0000313" key="11">
    <source>
        <dbReference type="EMBL" id="KAE9993569.1"/>
    </source>
</evidence>
<dbReference type="Proteomes" id="UP000447873">
    <property type="component" value="Unassembled WGS sequence"/>
</dbReference>
<keyword evidence="3" id="KW-0677">Repeat</keyword>
<evidence type="ECO:0000313" key="12">
    <source>
        <dbReference type="Proteomes" id="UP000447873"/>
    </source>
</evidence>
<organism evidence="11 13">
    <name type="scientific">Venturia inaequalis</name>
    <name type="common">Apple scab fungus</name>
    <dbReference type="NCBI Taxonomy" id="5025"/>
    <lineage>
        <taxon>Eukaryota</taxon>
        <taxon>Fungi</taxon>
        <taxon>Dikarya</taxon>
        <taxon>Ascomycota</taxon>
        <taxon>Pezizomycotina</taxon>
        <taxon>Dothideomycetes</taxon>
        <taxon>Pleosporomycetidae</taxon>
        <taxon>Venturiales</taxon>
        <taxon>Venturiaceae</taxon>
        <taxon>Venturia</taxon>
    </lineage>
</organism>
<feature type="domain" description="WDHD1/CFT4 second beta-propeller" evidence="7">
    <location>
        <begin position="417"/>
        <end position="706"/>
    </location>
</feature>
<evidence type="ECO:0000256" key="5">
    <source>
        <dbReference type="PROSITE-ProRule" id="PRU00221"/>
    </source>
</evidence>
<evidence type="ECO:0008006" key="14">
    <source>
        <dbReference type="Google" id="ProtNLM"/>
    </source>
</evidence>
<evidence type="ECO:0000259" key="7">
    <source>
        <dbReference type="Pfam" id="PF12341"/>
    </source>
</evidence>
<proteinExistence type="predicted"/>
<evidence type="ECO:0000256" key="1">
    <source>
        <dbReference type="ARBA" id="ARBA00004123"/>
    </source>
</evidence>
<dbReference type="Pfam" id="PF24817">
    <property type="entry name" value="WD40_WDHD1_1st"/>
    <property type="match status" value="1"/>
</dbReference>
<dbReference type="InterPro" id="IPR022100">
    <property type="entry name" value="WDHD1/CFT4_beta-prop_2nd"/>
</dbReference>
<keyword evidence="13" id="KW-1185">Reference proteome</keyword>
<dbReference type="Proteomes" id="UP000490939">
    <property type="component" value="Unassembled WGS sequence"/>
</dbReference>
<dbReference type="SMART" id="SM00320">
    <property type="entry name" value="WD40"/>
    <property type="match status" value="6"/>
</dbReference>
<dbReference type="InterPro" id="IPR015943">
    <property type="entry name" value="WD40/YVTN_repeat-like_dom_sf"/>
</dbReference>
<sequence>MPPRIRGRPAHTPGPTYLSYTPDGTKLVTVGLNNAIRVFHTGSDAEPTTIDNCQDSNTAVAAANDFFITGCEDGTVCKYSLETNTLEEVLTRCTLPIRDVALSPDGEWVAVASDELLVKVVNTRDMSKVMYLRDQPRASKHLTFDKNGTFLAVSCTDGIIYVYSLSSEEPKMIKKVDGLIKSLETEAEASSKVVWHPDGRAFAAPTGLKEMQVMSVSDWEKQRAFKGQHTTDISAAAWSPNGALIATTSIDRKLLLWDSKTQKVIKSFEDVRATILAMSWHPKENILSYTNNDGELYIHEDFVPDDKESMLSLALQPAPFIHDPLSETSGNAQRSGQNGTTSGLPSRHARRGTPNSLDEIMGDDGLSDVPDDFVVDDDGEGYADINLNGKRTNGHLDGFGAPFKKRSYGTWQPQIHESFQPGSTPWRGNRRYLCLNLTGFVWTVDQESHNTVTVEFYDREFHRDFHFTDPLLYDKACLNENGTLFSCQPKGGMSAQLFYRPHETWTARTEWRTPLPIGETITSIALSESFIVATTSANYVRIYTLFGVPFRVYRQKSSPAVTCAAWRDYILTVGNGPIGGDGRAQLLYTLENVKRDEICQSEDMLALPPNVDLQSIFFSSTGDPCIYDSTGVLLVLLHWRSQGQAKWVPILDTKQLSRLASGKKEETYWPVAVAEEKFHCIILKGGDKYPYFPRPLLTDFGFKMPLSDLPELKEGDDDDDDISAVDETKSLEQTYMLTSTLLSLHADLLDATHATPSQRQALAKRELDIDKSLLQLLASECREGEERGMRALEVVGLMRDSSGRMLEAARKVAGRYGRTALGEKIGEIAERRLVGLEGDDDDDEL</sequence>
<protein>
    <recommendedName>
        <fullName evidence="14">Minichromosome loss protein Mcl1 middle region domain-containing protein</fullName>
    </recommendedName>
</protein>
<gene>
    <name evidence="11" type="ORF">EG327_004328</name>
    <name evidence="10" type="ORF">EG328_004590</name>
</gene>
<dbReference type="GO" id="GO:0000278">
    <property type="term" value="P:mitotic cell cycle"/>
    <property type="evidence" value="ECO:0007669"/>
    <property type="project" value="TreeGrafter"/>
</dbReference>
<dbReference type="PANTHER" id="PTHR19932">
    <property type="entry name" value="WD REPEAT AND HMG-BOX DNA BINDING PROTEIN"/>
    <property type="match status" value="1"/>
</dbReference>
<feature type="domain" description="WDHD1/CFT4 helical bundle" evidence="8">
    <location>
        <begin position="730"/>
        <end position="833"/>
    </location>
</feature>
<dbReference type="GO" id="GO:0003682">
    <property type="term" value="F:chromatin binding"/>
    <property type="evidence" value="ECO:0007669"/>
    <property type="project" value="TreeGrafter"/>
</dbReference>
<dbReference type="EMBL" id="WNWR01000026">
    <property type="protein sequence ID" value="KAE9993569.1"/>
    <property type="molecule type" value="Genomic_DNA"/>
</dbReference>
<dbReference type="InterPro" id="IPR048591">
    <property type="entry name" value="WDHD1/CFT4_hel"/>
</dbReference>
<dbReference type="InterPro" id="IPR057646">
    <property type="entry name" value="WD40_WDHD1_1st"/>
</dbReference>
<keyword evidence="2 5" id="KW-0853">WD repeat</keyword>
<keyword evidence="4" id="KW-0539">Nucleus</keyword>
<dbReference type="PROSITE" id="PS50294">
    <property type="entry name" value="WD_REPEATS_REGION"/>
    <property type="match status" value="1"/>
</dbReference>
<evidence type="ECO:0000256" key="4">
    <source>
        <dbReference type="ARBA" id="ARBA00023242"/>
    </source>
</evidence>
<dbReference type="SUPFAM" id="SSF50978">
    <property type="entry name" value="WD40 repeat-like"/>
    <property type="match status" value="1"/>
</dbReference>
<dbReference type="AlphaFoldDB" id="A0A8H3VQL0"/>
<evidence type="ECO:0000313" key="10">
    <source>
        <dbReference type="EMBL" id="KAE9973137.1"/>
    </source>
</evidence>
<dbReference type="Gene3D" id="2.130.10.10">
    <property type="entry name" value="YVTN repeat-like/Quinoprotein amine dehydrogenase"/>
    <property type="match status" value="2"/>
</dbReference>
<feature type="region of interest" description="Disordered" evidence="6">
    <location>
        <begin position="322"/>
        <end position="364"/>
    </location>
</feature>
<evidence type="ECO:0000259" key="9">
    <source>
        <dbReference type="Pfam" id="PF24817"/>
    </source>
</evidence>
<evidence type="ECO:0000256" key="2">
    <source>
        <dbReference type="ARBA" id="ARBA00022574"/>
    </source>
</evidence>
<dbReference type="Pfam" id="PF20946">
    <property type="entry name" value="Ctf4_C"/>
    <property type="match status" value="1"/>
</dbReference>
<dbReference type="InterPro" id="IPR036322">
    <property type="entry name" value="WD40_repeat_dom_sf"/>
</dbReference>
<evidence type="ECO:0000313" key="13">
    <source>
        <dbReference type="Proteomes" id="UP000490939"/>
    </source>
</evidence>
<dbReference type="GO" id="GO:0043596">
    <property type="term" value="C:nuclear replication fork"/>
    <property type="evidence" value="ECO:0007669"/>
    <property type="project" value="TreeGrafter"/>
</dbReference>
<feature type="domain" description="WDHD1 first WD40" evidence="9">
    <location>
        <begin position="8"/>
        <end position="297"/>
    </location>
</feature>
<accession>A0A8H3VQL0</accession>
<dbReference type="InterPro" id="IPR001680">
    <property type="entry name" value="WD40_rpt"/>
</dbReference>
<feature type="repeat" description="WD" evidence="5">
    <location>
        <begin position="226"/>
        <end position="267"/>
    </location>
</feature>
<dbReference type="EMBL" id="WNWS01000250">
    <property type="protein sequence ID" value="KAE9973137.1"/>
    <property type="molecule type" value="Genomic_DNA"/>
</dbReference>
<reference evidence="11 13" key="1">
    <citation type="submission" date="2019-07" db="EMBL/GenBank/DDBJ databases">
        <title>Venturia inaequalis Genome Resource.</title>
        <authorList>
            <person name="Lichtner F.J."/>
        </authorList>
    </citation>
    <scope>NUCLEOTIDE SEQUENCE [LARGE SCALE GENOMIC DNA]</scope>
    <source>
        <strain evidence="10 12">120213</strain>
        <strain evidence="11 13">DMI_063113</strain>
    </source>
</reference>
<dbReference type="PROSITE" id="PS50082">
    <property type="entry name" value="WD_REPEATS_2"/>
    <property type="match status" value="1"/>
</dbReference>
<dbReference type="GO" id="GO:0006261">
    <property type="term" value="P:DNA-templated DNA replication"/>
    <property type="evidence" value="ECO:0007669"/>
    <property type="project" value="TreeGrafter"/>
</dbReference>
<dbReference type="GO" id="GO:0006281">
    <property type="term" value="P:DNA repair"/>
    <property type="evidence" value="ECO:0007669"/>
    <property type="project" value="TreeGrafter"/>
</dbReference>
<dbReference type="Pfam" id="PF12341">
    <property type="entry name" value="Mcl1_mid"/>
    <property type="match status" value="1"/>
</dbReference>
<evidence type="ECO:0000256" key="6">
    <source>
        <dbReference type="SAM" id="MobiDB-lite"/>
    </source>
</evidence>
<comment type="subcellular location">
    <subcellularLocation>
        <location evidence="1">Nucleus</location>
    </subcellularLocation>
</comment>
<comment type="caution">
    <text evidence="11">The sequence shown here is derived from an EMBL/GenBank/DDBJ whole genome shotgun (WGS) entry which is preliminary data.</text>
</comment>
<evidence type="ECO:0000256" key="3">
    <source>
        <dbReference type="ARBA" id="ARBA00022737"/>
    </source>
</evidence>
<dbReference type="PANTHER" id="PTHR19932:SF10">
    <property type="entry name" value="WD REPEAT AND HMG-BOX DNA-BINDING PROTEIN 1"/>
    <property type="match status" value="1"/>
</dbReference>
<evidence type="ECO:0000259" key="8">
    <source>
        <dbReference type="Pfam" id="PF20946"/>
    </source>
</evidence>